<dbReference type="AlphaFoldDB" id="A0A0H3BLD2"/>
<dbReference type="KEGG" id="see:SNSL254_A4902"/>
<gene>
    <name evidence="1" type="ordered locus">SNSL254_A4902</name>
</gene>
<evidence type="ECO:0000313" key="2">
    <source>
        <dbReference type="Proteomes" id="UP000008824"/>
    </source>
</evidence>
<sequence length="51" mass="5881">MPNFTPAAHAIVVKPLMHIVDKIHHVIDSKMSGQAGIMPLFWKRTYENRRP</sequence>
<organism evidence="1 2">
    <name type="scientific">Salmonella newport (strain SL254)</name>
    <dbReference type="NCBI Taxonomy" id="423368"/>
    <lineage>
        <taxon>Bacteria</taxon>
        <taxon>Pseudomonadati</taxon>
        <taxon>Pseudomonadota</taxon>
        <taxon>Gammaproteobacteria</taxon>
        <taxon>Enterobacterales</taxon>
        <taxon>Enterobacteriaceae</taxon>
        <taxon>Salmonella</taxon>
    </lineage>
</organism>
<dbReference type="Proteomes" id="UP000008824">
    <property type="component" value="Chromosome"/>
</dbReference>
<protein>
    <submittedName>
        <fullName evidence="1">Uncharacterized protein</fullName>
    </submittedName>
</protein>
<dbReference type="EMBL" id="CP001113">
    <property type="protein sequence ID" value="ACF61541.1"/>
    <property type="molecule type" value="Genomic_DNA"/>
</dbReference>
<accession>A0A0H3BLD2</accession>
<dbReference type="HOGENOM" id="CLU_3103550_0_0_6"/>
<evidence type="ECO:0000313" key="1">
    <source>
        <dbReference type="EMBL" id="ACF61541.1"/>
    </source>
</evidence>
<reference evidence="1 2" key="1">
    <citation type="journal article" date="2011" name="J. Bacteriol.">
        <title>Comparative genomics of 28 Salmonella enterica isolates: evidence for CRISPR-mediated adaptive sublineage evolution.</title>
        <authorList>
            <person name="Fricke W.F."/>
            <person name="Mammel M.K."/>
            <person name="McDermott P.F."/>
            <person name="Tartera C."/>
            <person name="White D.G."/>
            <person name="Leclerc J.E."/>
            <person name="Ravel J."/>
            <person name="Cebula T.A."/>
        </authorList>
    </citation>
    <scope>NUCLEOTIDE SEQUENCE [LARGE SCALE GENOMIC DNA]</scope>
    <source>
        <strain evidence="1 2">SL254</strain>
    </source>
</reference>
<name>A0A0H3BLD2_SALNS</name>
<proteinExistence type="predicted"/>